<proteinExistence type="inferred from homology"/>
<evidence type="ECO:0000313" key="7">
    <source>
        <dbReference type="Proteomes" id="UP000717585"/>
    </source>
</evidence>
<keyword evidence="7" id="KW-1185">Reference proteome</keyword>
<evidence type="ECO:0000313" key="6">
    <source>
        <dbReference type="EMBL" id="KAG9391709.1"/>
    </source>
</evidence>
<feature type="domain" description="PPM-type phosphatase" evidence="5">
    <location>
        <begin position="1"/>
        <end position="253"/>
    </location>
</feature>
<dbReference type="Gene3D" id="3.60.40.10">
    <property type="entry name" value="PPM-type phosphatase domain"/>
    <property type="match status" value="1"/>
</dbReference>
<dbReference type="EMBL" id="JAHDYR010000053">
    <property type="protein sequence ID" value="KAG9391709.1"/>
    <property type="molecule type" value="Genomic_DNA"/>
</dbReference>
<dbReference type="CDD" id="cd00143">
    <property type="entry name" value="PP2Cc"/>
    <property type="match status" value="1"/>
</dbReference>
<evidence type="ECO:0000256" key="3">
    <source>
        <dbReference type="ARBA" id="ARBA00022912"/>
    </source>
</evidence>
<keyword evidence="3 4" id="KW-0904">Protein phosphatase</keyword>
<protein>
    <submittedName>
        <fullName evidence="6">Protein phosphatase</fullName>
    </submittedName>
</protein>
<dbReference type="PANTHER" id="PTHR47992">
    <property type="entry name" value="PROTEIN PHOSPHATASE"/>
    <property type="match status" value="1"/>
</dbReference>
<evidence type="ECO:0000256" key="2">
    <source>
        <dbReference type="ARBA" id="ARBA00022801"/>
    </source>
</evidence>
<dbReference type="PROSITE" id="PS51746">
    <property type="entry name" value="PPM_2"/>
    <property type="match status" value="1"/>
</dbReference>
<evidence type="ECO:0000256" key="4">
    <source>
        <dbReference type="RuleBase" id="RU003465"/>
    </source>
</evidence>
<dbReference type="OrthoDB" id="10264738at2759"/>
<dbReference type="InterPro" id="IPR036457">
    <property type="entry name" value="PPM-type-like_dom_sf"/>
</dbReference>
<dbReference type="AlphaFoldDB" id="A0A8J6B2S8"/>
<dbReference type="GO" id="GO:0046872">
    <property type="term" value="F:metal ion binding"/>
    <property type="evidence" value="ECO:0007669"/>
    <property type="project" value="UniProtKB-KW"/>
</dbReference>
<dbReference type="SUPFAM" id="SSF81606">
    <property type="entry name" value="PP2C-like"/>
    <property type="match status" value="1"/>
</dbReference>
<evidence type="ECO:0000256" key="1">
    <source>
        <dbReference type="ARBA" id="ARBA00022723"/>
    </source>
</evidence>
<keyword evidence="1" id="KW-0479">Metal-binding</keyword>
<reference evidence="6" key="1">
    <citation type="submission" date="2021-05" db="EMBL/GenBank/DDBJ databases">
        <title>A free-living protist that lacks canonical eukaryotic 1 DNA replication and segregation systems.</title>
        <authorList>
            <person name="Salas-Leiva D.E."/>
            <person name="Tromer E.C."/>
            <person name="Curtis B.A."/>
            <person name="Jerlstrom-Hultqvist J."/>
            <person name="Kolisko M."/>
            <person name="Yi Z."/>
            <person name="Salas-Leiva J.S."/>
            <person name="Gallot-Lavallee L."/>
            <person name="Kops G.J.P.L."/>
            <person name="Archibald J.M."/>
            <person name="Simpson A.G.B."/>
            <person name="Roger A.J."/>
        </authorList>
    </citation>
    <scope>NUCLEOTIDE SEQUENCE</scope>
    <source>
        <strain evidence="6">BICM</strain>
    </source>
</reference>
<name>A0A8J6B2S8_9EUKA</name>
<organism evidence="6 7">
    <name type="scientific">Carpediemonas membranifera</name>
    <dbReference type="NCBI Taxonomy" id="201153"/>
    <lineage>
        <taxon>Eukaryota</taxon>
        <taxon>Metamonada</taxon>
        <taxon>Carpediemonas-like organisms</taxon>
        <taxon>Carpediemonas</taxon>
    </lineage>
</organism>
<dbReference type="PROSITE" id="PS01032">
    <property type="entry name" value="PPM_1"/>
    <property type="match status" value="1"/>
</dbReference>
<comment type="similarity">
    <text evidence="4">Belongs to the PP2C family.</text>
</comment>
<dbReference type="InterPro" id="IPR015655">
    <property type="entry name" value="PP2C"/>
</dbReference>
<evidence type="ECO:0000259" key="5">
    <source>
        <dbReference type="PROSITE" id="PS51746"/>
    </source>
</evidence>
<dbReference type="Pfam" id="PF00481">
    <property type="entry name" value="PP2C"/>
    <property type="match status" value="1"/>
</dbReference>
<dbReference type="SMART" id="SM00332">
    <property type="entry name" value="PP2Cc"/>
    <property type="match status" value="1"/>
</dbReference>
<dbReference type="GO" id="GO:0004722">
    <property type="term" value="F:protein serine/threonine phosphatase activity"/>
    <property type="evidence" value="ECO:0007669"/>
    <property type="project" value="InterPro"/>
</dbReference>
<comment type="caution">
    <text evidence="6">The sequence shown here is derived from an EMBL/GenBank/DDBJ whole genome shotgun (WGS) entry which is preliminary data.</text>
</comment>
<dbReference type="InterPro" id="IPR001932">
    <property type="entry name" value="PPM-type_phosphatase-like_dom"/>
</dbReference>
<keyword evidence="2 4" id="KW-0378">Hydrolase</keyword>
<accession>A0A8J6B2S8</accession>
<sequence>MEDAHTLIDSFNGSTQKAFFGIYDGHGGKQAADYAAQHVHENFTHALKKDGDIASAWKNAMRTTDDQLKENEIIFSGSTAVCCYIDKEAKTDSRDGVIYVSNVGDARAVLGIRNQENTFAVKELSHDHKVTDRDEIDRINSSGGFVSQNRVNGILGVSRALGDHLLKELVISDPFMTTTDIANGVEFVVLGCDGIFDVLTNDQVVQIAAKSLNESLTNGKTPMQAANLAAKKLLASALEAFTTDNVSVIVIIL</sequence>
<gene>
    <name evidence="6" type="ORF">J8273_6485</name>
</gene>
<dbReference type="Proteomes" id="UP000717585">
    <property type="component" value="Unassembled WGS sequence"/>
</dbReference>
<dbReference type="InterPro" id="IPR000222">
    <property type="entry name" value="PP2C_BS"/>
</dbReference>